<dbReference type="InterPro" id="IPR036291">
    <property type="entry name" value="NAD(P)-bd_dom_sf"/>
</dbReference>
<dbReference type="PANTHER" id="PTHR15020">
    <property type="entry name" value="FLAVIN REDUCTASE-RELATED"/>
    <property type="match status" value="1"/>
</dbReference>
<protein>
    <recommendedName>
        <fullName evidence="2">NAD(P)-binding domain-containing protein</fullName>
    </recommendedName>
</protein>
<gene>
    <name evidence="3" type="ORF">BP5553_05344</name>
</gene>
<reference evidence="3 4" key="1">
    <citation type="journal article" date="2018" name="IMA Fungus">
        <title>IMA Genome-F 9: Draft genome sequence of Annulohypoxylon stygium, Aspergillus mulundensis, Berkeleyomyces basicola (syn. Thielaviopsis basicola), Ceratocystis smalleyi, two Cercospora beticola strains, Coleophoma cylindrospora, Fusarium fracticaudum, Phialophora cf. hyalina, and Morchella septimelata.</title>
        <authorList>
            <person name="Wingfield B.D."/>
            <person name="Bills G.F."/>
            <person name="Dong Y."/>
            <person name="Huang W."/>
            <person name="Nel W.J."/>
            <person name="Swalarsk-Parry B.S."/>
            <person name="Vaghefi N."/>
            <person name="Wilken P.M."/>
            <person name="An Z."/>
            <person name="de Beer Z.W."/>
            <person name="De Vos L."/>
            <person name="Chen L."/>
            <person name="Duong T.A."/>
            <person name="Gao Y."/>
            <person name="Hammerbacher A."/>
            <person name="Kikkert J.R."/>
            <person name="Li Y."/>
            <person name="Li H."/>
            <person name="Li K."/>
            <person name="Li Q."/>
            <person name="Liu X."/>
            <person name="Ma X."/>
            <person name="Naidoo K."/>
            <person name="Pethybridge S.J."/>
            <person name="Sun J."/>
            <person name="Steenkamp E.T."/>
            <person name="van der Nest M.A."/>
            <person name="van Wyk S."/>
            <person name="Wingfield M.J."/>
            <person name="Xiong C."/>
            <person name="Yue Q."/>
            <person name="Zhang X."/>
        </authorList>
    </citation>
    <scope>NUCLEOTIDE SEQUENCE [LARGE SCALE GENOMIC DNA]</scope>
    <source>
        <strain evidence="3 4">BP 5553</strain>
    </source>
</reference>
<comment type="caution">
    <text evidence="3">The sequence shown here is derived from an EMBL/GenBank/DDBJ whole genome shotgun (WGS) entry which is preliminary data.</text>
</comment>
<dbReference type="Pfam" id="PF13460">
    <property type="entry name" value="NAD_binding_10"/>
    <property type="match status" value="1"/>
</dbReference>
<dbReference type="GeneID" id="43598193"/>
<dbReference type="Gene3D" id="3.40.50.720">
    <property type="entry name" value="NAD(P)-binding Rossmann-like Domain"/>
    <property type="match status" value="1"/>
</dbReference>
<evidence type="ECO:0000313" key="3">
    <source>
        <dbReference type="EMBL" id="RDL37911.1"/>
    </source>
</evidence>
<organism evidence="3 4">
    <name type="scientific">Venustampulla echinocandica</name>
    <dbReference type="NCBI Taxonomy" id="2656787"/>
    <lineage>
        <taxon>Eukaryota</taxon>
        <taxon>Fungi</taxon>
        <taxon>Dikarya</taxon>
        <taxon>Ascomycota</taxon>
        <taxon>Pezizomycotina</taxon>
        <taxon>Leotiomycetes</taxon>
        <taxon>Helotiales</taxon>
        <taxon>Pleuroascaceae</taxon>
        <taxon>Venustampulla</taxon>
    </lineage>
</organism>
<feature type="domain" description="NAD(P)-binding" evidence="2">
    <location>
        <begin position="8"/>
        <end position="217"/>
    </location>
</feature>
<dbReference type="Proteomes" id="UP000254866">
    <property type="component" value="Unassembled WGS sequence"/>
</dbReference>
<dbReference type="EMBL" id="NPIC01000003">
    <property type="protein sequence ID" value="RDL37911.1"/>
    <property type="molecule type" value="Genomic_DNA"/>
</dbReference>
<keyword evidence="4" id="KW-1185">Reference proteome</keyword>
<dbReference type="RefSeq" id="XP_031870567.1">
    <property type="nucleotide sequence ID" value="XM_032013967.1"/>
</dbReference>
<dbReference type="SUPFAM" id="SSF51735">
    <property type="entry name" value="NAD(P)-binding Rossmann-fold domains"/>
    <property type="match status" value="1"/>
</dbReference>
<evidence type="ECO:0000313" key="4">
    <source>
        <dbReference type="Proteomes" id="UP000254866"/>
    </source>
</evidence>
<evidence type="ECO:0000256" key="1">
    <source>
        <dbReference type="ARBA" id="ARBA00038376"/>
    </source>
</evidence>
<dbReference type="PANTHER" id="PTHR15020:SF50">
    <property type="entry name" value="UPF0659 PROTEIN YMR090W"/>
    <property type="match status" value="1"/>
</dbReference>
<dbReference type="InterPro" id="IPR016040">
    <property type="entry name" value="NAD(P)-bd_dom"/>
</dbReference>
<proteinExistence type="inferred from homology"/>
<sequence length="253" mass="27793">MPSVLIFGGSGKIAKFITASLVKQDYKVYSVIRREDHVPELRELGATPIIQSLEDSTVAELTATIKSSTPDVVIFAAGAGLRAFEDPNLSILVDRDAAIRVFDAIAEANCTKRLITISTIDTRNRDKLSPTWYNEEDQKGSDELWGMLPTYMKAKFEADKDLVEQNSRRGLEYTIIRPTWYGDGEPTGKVKAGLAGISPKVSRKDVADVFVACIENPATVGCVFEVSGGEVPIKEAVQRVAEEKVDSFGEIYR</sequence>
<evidence type="ECO:0000259" key="2">
    <source>
        <dbReference type="Pfam" id="PF13460"/>
    </source>
</evidence>
<dbReference type="OrthoDB" id="10254604at2759"/>
<comment type="similarity">
    <text evidence="1">Belongs to the avfA family.</text>
</comment>
<accession>A0A370TQW5</accession>
<dbReference type="AlphaFoldDB" id="A0A370TQW5"/>
<name>A0A370TQW5_9HELO</name>
<dbReference type="STRING" id="2656787.A0A370TQW5"/>